<dbReference type="EMBL" id="AP014704">
    <property type="protein sequence ID" value="BAQ44355.1"/>
    <property type="molecule type" value="Genomic_DNA"/>
</dbReference>
<accession>A0A0C6FP18</accession>
<evidence type="ECO:0000313" key="3">
    <source>
        <dbReference type="Proteomes" id="UP000061432"/>
    </source>
</evidence>
<evidence type="ECO:0000256" key="1">
    <source>
        <dbReference type="SAM" id="MobiDB-lite"/>
    </source>
</evidence>
<gene>
    <name evidence="2" type="ORF">Maq22A_c04725</name>
</gene>
<reference evidence="3" key="2">
    <citation type="submission" date="2015-01" db="EMBL/GenBank/DDBJ databases">
        <title>Complete genome sequence of Methylobacterium aquaticum strain 22A.</title>
        <authorList>
            <person name="Tani A."/>
            <person name="Ogura Y."/>
            <person name="Hayashi T."/>
        </authorList>
    </citation>
    <scope>NUCLEOTIDE SEQUENCE [LARGE SCALE GENOMIC DNA]</scope>
    <source>
        <strain evidence="3">MA-22A</strain>
    </source>
</reference>
<evidence type="ECO:0000313" key="2">
    <source>
        <dbReference type="EMBL" id="BAQ44355.1"/>
    </source>
</evidence>
<feature type="compositionally biased region" description="Pro residues" evidence="1">
    <location>
        <begin position="64"/>
        <end position="80"/>
    </location>
</feature>
<dbReference type="RefSeq" id="WP_060845883.1">
    <property type="nucleotide sequence ID" value="NZ_AP014704.1"/>
</dbReference>
<proteinExistence type="predicted"/>
<reference evidence="2 3" key="1">
    <citation type="journal article" date="2015" name="Genome Announc.">
        <title>Complete Genome Sequence of Methylobacterium aquaticum Strain 22A, Isolated from Racomitrium japonicum Moss.</title>
        <authorList>
            <person name="Tani A."/>
            <person name="Ogura Y."/>
            <person name="Hayashi T."/>
            <person name="Kimbara K."/>
        </authorList>
    </citation>
    <scope>NUCLEOTIDE SEQUENCE [LARGE SCALE GENOMIC DNA]</scope>
    <source>
        <strain evidence="2 3">MA-22A</strain>
    </source>
</reference>
<evidence type="ECO:0008006" key="4">
    <source>
        <dbReference type="Google" id="ProtNLM"/>
    </source>
</evidence>
<name>A0A0C6FP18_9HYPH</name>
<dbReference type="PATRIC" id="fig|270351.10.peg.914"/>
<dbReference type="Proteomes" id="UP000061432">
    <property type="component" value="Chromosome"/>
</dbReference>
<dbReference type="KEGG" id="maqu:Maq22A_c04725"/>
<organism evidence="2 3">
    <name type="scientific">Methylobacterium aquaticum</name>
    <dbReference type="NCBI Taxonomy" id="270351"/>
    <lineage>
        <taxon>Bacteria</taxon>
        <taxon>Pseudomonadati</taxon>
        <taxon>Pseudomonadota</taxon>
        <taxon>Alphaproteobacteria</taxon>
        <taxon>Hyphomicrobiales</taxon>
        <taxon>Methylobacteriaceae</taxon>
        <taxon>Methylobacterium</taxon>
    </lineage>
</organism>
<feature type="region of interest" description="Disordered" evidence="1">
    <location>
        <begin position="127"/>
        <end position="157"/>
    </location>
</feature>
<dbReference type="AlphaFoldDB" id="A0A0C6FP18"/>
<dbReference type="STRING" id="270351.Maq22A_c04725"/>
<protein>
    <recommendedName>
        <fullName evidence="4">GcrA cell cycle regulator</fullName>
    </recommendedName>
</protein>
<sequence length="157" mass="16847">MPAFSDSEVREVRAMWRKGIAPGAIATALTVQFKRRRSAADISRVAADIGLVVTDPPVAADPVPAAPPPPALPPIEPPPGGVGFADLRGRFDRQCRWPIECHGPEHRYCGGRTDGRSPYCADHHQRAVGQDHAGTGTIYPGWGRKPAPSRDTGRTRG</sequence>
<feature type="region of interest" description="Disordered" evidence="1">
    <location>
        <begin position="60"/>
        <end position="83"/>
    </location>
</feature>